<evidence type="ECO:0000313" key="2">
    <source>
        <dbReference type="Proteomes" id="UP000823388"/>
    </source>
</evidence>
<dbReference type="Proteomes" id="UP000823388">
    <property type="component" value="Chromosome 6K"/>
</dbReference>
<proteinExistence type="predicted"/>
<dbReference type="AlphaFoldDB" id="A0A8T0RCL7"/>
<accession>A0A8T0RCL7</accession>
<reference evidence="1" key="1">
    <citation type="submission" date="2020-05" db="EMBL/GenBank/DDBJ databases">
        <title>WGS assembly of Panicum virgatum.</title>
        <authorList>
            <person name="Lovell J.T."/>
            <person name="Jenkins J."/>
            <person name="Shu S."/>
            <person name="Juenger T.E."/>
            <person name="Schmutz J."/>
        </authorList>
    </citation>
    <scope>NUCLEOTIDE SEQUENCE</scope>
    <source>
        <strain evidence="1">AP13</strain>
    </source>
</reference>
<evidence type="ECO:0000313" key="1">
    <source>
        <dbReference type="EMBL" id="KAG2582855.1"/>
    </source>
</evidence>
<comment type="caution">
    <text evidence="1">The sequence shown here is derived from an EMBL/GenBank/DDBJ whole genome shotgun (WGS) entry which is preliminary data.</text>
</comment>
<dbReference type="EMBL" id="CM029047">
    <property type="protein sequence ID" value="KAG2582855.1"/>
    <property type="molecule type" value="Genomic_DNA"/>
</dbReference>
<sequence length="141" mass="15916">MRPIDLGGLGIRNLEIMGWALQMRWLWIEKTKPNRPWAGLEVPVHSNTVALFAVSVVTSVGNGENTLFWSDRWLHGCSIENLAPNVFKCIPARLKKARTVKDALHELTWVSDIRGALGWQGLVEYLDLWDVLTDVILHGTC</sequence>
<organism evidence="1 2">
    <name type="scientific">Panicum virgatum</name>
    <name type="common">Blackwell switchgrass</name>
    <dbReference type="NCBI Taxonomy" id="38727"/>
    <lineage>
        <taxon>Eukaryota</taxon>
        <taxon>Viridiplantae</taxon>
        <taxon>Streptophyta</taxon>
        <taxon>Embryophyta</taxon>
        <taxon>Tracheophyta</taxon>
        <taxon>Spermatophyta</taxon>
        <taxon>Magnoliopsida</taxon>
        <taxon>Liliopsida</taxon>
        <taxon>Poales</taxon>
        <taxon>Poaceae</taxon>
        <taxon>PACMAD clade</taxon>
        <taxon>Panicoideae</taxon>
        <taxon>Panicodae</taxon>
        <taxon>Paniceae</taxon>
        <taxon>Panicinae</taxon>
        <taxon>Panicum</taxon>
        <taxon>Panicum sect. Hiantes</taxon>
    </lineage>
</organism>
<name>A0A8T0RCL7_PANVG</name>
<keyword evidence="2" id="KW-1185">Reference proteome</keyword>
<protein>
    <submittedName>
        <fullName evidence="1">Uncharacterized protein</fullName>
    </submittedName>
</protein>
<gene>
    <name evidence="1" type="ORF">PVAP13_6KG161906</name>
</gene>